<accession>A0A653CNH9</accession>
<dbReference type="EMBL" id="CAACVG010008180">
    <property type="protein sequence ID" value="VEN48836.1"/>
    <property type="molecule type" value="Genomic_DNA"/>
</dbReference>
<dbReference type="SUPFAM" id="SSF56300">
    <property type="entry name" value="Metallo-dependent phosphatases"/>
    <property type="match status" value="1"/>
</dbReference>
<evidence type="ECO:0000313" key="4">
    <source>
        <dbReference type="Proteomes" id="UP000410492"/>
    </source>
</evidence>
<dbReference type="GO" id="GO:0006685">
    <property type="term" value="P:sphingomyelin catabolic process"/>
    <property type="evidence" value="ECO:0007669"/>
    <property type="project" value="TreeGrafter"/>
</dbReference>
<dbReference type="GO" id="GO:0005764">
    <property type="term" value="C:lysosome"/>
    <property type="evidence" value="ECO:0007669"/>
    <property type="project" value="TreeGrafter"/>
</dbReference>
<keyword evidence="1" id="KW-0378">Hydrolase</keyword>
<reference evidence="3 4" key="1">
    <citation type="submission" date="2019-01" db="EMBL/GenBank/DDBJ databases">
        <authorList>
            <person name="Sayadi A."/>
        </authorList>
    </citation>
    <scope>NUCLEOTIDE SEQUENCE [LARGE SCALE GENOMIC DNA]</scope>
</reference>
<gene>
    <name evidence="3" type="ORF">CALMAC_LOCUS10150</name>
</gene>
<dbReference type="GO" id="GO:0016020">
    <property type="term" value="C:membrane"/>
    <property type="evidence" value="ECO:0007669"/>
    <property type="project" value="GOC"/>
</dbReference>
<proteinExistence type="predicted"/>
<keyword evidence="2" id="KW-0325">Glycoprotein</keyword>
<dbReference type="InterPro" id="IPR029052">
    <property type="entry name" value="Metallo-depent_PP-like"/>
</dbReference>
<dbReference type="PANTHER" id="PTHR10340">
    <property type="entry name" value="SPHINGOMYELIN PHOSPHODIESTERASE"/>
    <property type="match status" value="1"/>
</dbReference>
<keyword evidence="4" id="KW-1185">Reference proteome</keyword>
<evidence type="ECO:0000256" key="2">
    <source>
        <dbReference type="ARBA" id="ARBA00023180"/>
    </source>
</evidence>
<dbReference type="GO" id="GO:0005615">
    <property type="term" value="C:extracellular space"/>
    <property type="evidence" value="ECO:0007669"/>
    <property type="project" value="TreeGrafter"/>
</dbReference>
<evidence type="ECO:0000256" key="1">
    <source>
        <dbReference type="ARBA" id="ARBA00022801"/>
    </source>
</evidence>
<protein>
    <submittedName>
        <fullName evidence="3">Uncharacterized protein</fullName>
    </submittedName>
</protein>
<dbReference type="GO" id="GO:0061750">
    <property type="term" value="F:acid sphingomyelin phosphodiesterase activity"/>
    <property type="evidence" value="ECO:0007669"/>
    <property type="project" value="TreeGrafter"/>
</dbReference>
<dbReference type="Proteomes" id="UP000410492">
    <property type="component" value="Unassembled WGS sequence"/>
</dbReference>
<organism evidence="3 4">
    <name type="scientific">Callosobruchus maculatus</name>
    <name type="common">Southern cowpea weevil</name>
    <name type="synonym">Pulse bruchid</name>
    <dbReference type="NCBI Taxonomy" id="64391"/>
    <lineage>
        <taxon>Eukaryota</taxon>
        <taxon>Metazoa</taxon>
        <taxon>Ecdysozoa</taxon>
        <taxon>Arthropoda</taxon>
        <taxon>Hexapoda</taxon>
        <taxon>Insecta</taxon>
        <taxon>Pterygota</taxon>
        <taxon>Neoptera</taxon>
        <taxon>Endopterygota</taxon>
        <taxon>Coleoptera</taxon>
        <taxon>Polyphaga</taxon>
        <taxon>Cucujiformia</taxon>
        <taxon>Chrysomeloidea</taxon>
        <taxon>Chrysomelidae</taxon>
        <taxon>Bruchinae</taxon>
        <taxon>Bruchini</taxon>
        <taxon>Callosobruchus</taxon>
    </lineage>
</organism>
<dbReference type="OrthoDB" id="282973at2759"/>
<evidence type="ECO:0000313" key="3">
    <source>
        <dbReference type="EMBL" id="VEN48836.1"/>
    </source>
</evidence>
<dbReference type="AlphaFoldDB" id="A0A653CNH9"/>
<dbReference type="PANTHER" id="PTHR10340:SF34">
    <property type="entry name" value="SPHINGOMYELIN PHOSPHODIESTERASE"/>
    <property type="match status" value="1"/>
</dbReference>
<dbReference type="GO" id="GO:0046513">
    <property type="term" value="P:ceramide biosynthetic process"/>
    <property type="evidence" value="ECO:0007669"/>
    <property type="project" value="TreeGrafter"/>
</dbReference>
<sequence length="109" mass="12833">MKDAQHSIDWLYETLVDHWRKWLPSSIEDTVRHGGFYSVLLRPGFRLIGLNTNYCHVLSCFCGRFSKNPGREVIDRTPCIKRHEWRSGSCREVIKTEIRLSDFVFSCQV</sequence>
<name>A0A653CNH9_CALMS</name>